<dbReference type="OrthoDB" id="2269034at2759"/>
<reference evidence="1 2" key="1">
    <citation type="journal article" date="2011" name="PLoS Pathog.">
        <title>Endophytic Life Strategies Decoded by Genome and Transcriptome Analyses of the Mutualistic Root Symbiont Piriformospora indica.</title>
        <authorList>
            <person name="Zuccaro A."/>
            <person name="Lahrmann U."/>
            <person name="Guldener U."/>
            <person name="Langen G."/>
            <person name="Pfiffi S."/>
            <person name="Biedenkopf D."/>
            <person name="Wong P."/>
            <person name="Samans B."/>
            <person name="Grimm C."/>
            <person name="Basiewicz M."/>
            <person name="Murat C."/>
            <person name="Martin F."/>
            <person name="Kogel K.H."/>
        </authorList>
    </citation>
    <scope>NUCLEOTIDE SEQUENCE [LARGE SCALE GENOMIC DNA]</scope>
    <source>
        <strain evidence="1 2">DSM 11827</strain>
    </source>
</reference>
<gene>
    <name evidence="1" type="ORF">PIIN_09324</name>
</gene>
<organism evidence="1 2">
    <name type="scientific">Serendipita indica (strain DSM 11827)</name>
    <name type="common">Root endophyte fungus</name>
    <name type="synonym">Piriformospora indica</name>
    <dbReference type="NCBI Taxonomy" id="1109443"/>
    <lineage>
        <taxon>Eukaryota</taxon>
        <taxon>Fungi</taxon>
        <taxon>Dikarya</taxon>
        <taxon>Basidiomycota</taxon>
        <taxon>Agaricomycotina</taxon>
        <taxon>Agaricomycetes</taxon>
        <taxon>Sebacinales</taxon>
        <taxon>Serendipitaceae</taxon>
        <taxon>Serendipita</taxon>
    </lineage>
</organism>
<dbReference type="EMBL" id="CAFZ01000434">
    <property type="protein sequence ID" value="CCA75340.1"/>
    <property type="molecule type" value="Genomic_DNA"/>
</dbReference>
<name>G4TVJ7_SERID</name>
<keyword evidence="2" id="KW-1185">Reference proteome</keyword>
<dbReference type="AlphaFoldDB" id="G4TVJ7"/>
<accession>G4TVJ7</accession>
<evidence type="ECO:0000313" key="1">
    <source>
        <dbReference type="EMBL" id="CCA75340.1"/>
    </source>
</evidence>
<proteinExistence type="predicted"/>
<comment type="caution">
    <text evidence="1">The sequence shown here is derived from an EMBL/GenBank/DDBJ whole genome shotgun (WGS) entry which is preliminary data.</text>
</comment>
<evidence type="ECO:0000313" key="2">
    <source>
        <dbReference type="Proteomes" id="UP000007148"/>
    </source>
</evidence>
<sequence length="460" mass="52449">MSYLEYVVIPSHLMYTPTCSIFRFPIEILRMILVEATVDSPASRQRLLGVCSEWRDILISVPTLWTTIPIYMRDPTDRQLRMTLDCLSDRLSRCESHLLDVVWDVDGLSESAAESLFALLSRQAPFTHWRSLELWDWSSPRLQTTNMGDFRNLEQLVIRRYAPGRFLKAIHESKTSKLRKLVILEVIASEWIRTEVLDLIRQVYRLELTELPLSIKLPTNVKELKTSYLPLVTFTHLKLLHFITRFHPLVFSDLSFPNLVSLTITFEDRPPCFRGAVNFFALESLTLDGSVFDSLAFISAPRLRKLAIRASVHFAPYTSQTTSLVRVLSETDFLLSPSEELDLGFPVDSKTLTLALAKMRHAETIRINMSCLKEEWRGIVAAITTVNFDLIKADSSLNTKWLVLNPDSGLDELDTGSRRKLEKDISESLGQTGINVIKITSPSGHGIEMHLEDISGLQQR</sequence>
<evidence type="ECO:0008006" key="3">
    <source>
        <dbReference type="Google" id="ProtNLM"/>
    </source>
</evidence>
<protein>
    <recommendedName>
        <fullName evidence="3">F-box domain-containing protein</fullName>
    </recommendedName>
</protein>
<dbReference type="Proteomes" id="UP000007148">
    <property type="component" value="Unassembled WGS sequence"/>
</dbReference>
<dbReference type="HOGENOM" id="CLU_642688_0_0_1"/>
<dbReference type="InParanoid" id="G4TVJ7"/>